<gene>
    <name evidence="2" type="ORF">CY0110_19612</name>
</gene>
<protein>
    <submittedName>
        <fullName evidence="2">Uncharacterized protein</fullName>
    </submittedName>
</protein>
<evidence type="ECO:0000313" key="2">
    <source>
        <dbReference type="EMBL" id="EAZ94036.1"/>
    </source>
</evidence>
<reference evidence="2 3" key="1">
    <citation type="submission" date="2007-03" db="EMBL/GenBank/DDBJ databases">
        <authorList>
            <person name="Stal L."/>
            <person name="Ferriera S."/>
            <person name="Johnson J."/>
            <person name="Kravitz S."/>
            <person name="Beeson K."/>
            <person name="Sutton G."/>
            <person name="Rogers Y.-H."/>
            <person name="Friedman R."/>
            <person name="Frazier M."/>
            <person name="Venter J.C."/>
        </authorList>
    </citation>
    <scope>NUCLEOTIDE SEQUENCE [LARGE SCALE GENOMIC DNA]</scope>
    <source>
        <strain evidence="2 3">CCY0110</strain>
    </source>
</reference>
<comment type="caution">
    <text evidence="2">The sequence shown here is derived from an EMBL/GenBank/DDBJ whole genome shotgun (WGS) entry which is preliminary data.</text>
</comment>
<organism evidence="2 3">
    <name type="scientific">Crocosphaera chwakensis CCY0110</name>
    <dbReference type="NCBI Taxonomy" id="391612"/>
    <lineage>
        <taxon>Bacteria</taxon>
        <taxon>Bacillati</taxon>
        <taxon>Cyanobacteriota</taxon>
        <taxon>Cyanophyceae</taxon>
        <taxon>Oscillatoriophycideae</taxon>
        <taxon>Chroococcales</taxon>
        <taxon>Aphanothecaceae</taxon>
        <taxon>Crocosphaera</taxon>
        <taxon>Crocosphaera chwakensis</taxon>
    </lineage>
</organism>
<keyword evidence="3" id="KW-1185">Reference proteome</keyword>
<sequence>MSLISSTFTITPSSDTTADSRN</sequence>
<accession>A3IJQ4</accession>
<dbReference type="EMBL" id="AAXW01000002">
    <property type="protein sequence ID" value="EAZ94036.1"/>
    <property type="molecule type" value="Genomic_DNA"/>
</dbReference>
<proteinExistence type="predicted"/>
<dbReference type="Proteomes" id="UP000003781">
    <property type="component" value="Unassembled WGS sequence"/>
</dbReference>
<evidence type="ECO:0000313" key="3">
    <source>
        <dbReference type="Proteomes" id="UP000003781"/>
    </source>
</evidence>
<name>A3IJQ4_9CHRO</name>
<dbReference type="AlphaFoldDB" id="A3IJQ4"/>
<feature type="region of interest" description="Disordered" evidence="1">
    <location>
        <begin position="1"/>
        <end position="22"/>
    </location>
</feature>
<evidence type="ECO:0000256" key="1">
    <source>
        <dbReference type="SAM" id="MobiDB-lite"/>
    </source>
</evidence>